<accession>A0A0F8X413</accession>
<proteinExistence type="predicted"/>
<organism evidence="1">
    <name type="scientific">marine sediment metagenome</name>
    <dbReference type="NCBI Taxonomy" id="412755"/>
    <lineage>
        <taxon>unclassified sequences</taxon>
        <taxon>metagenomes</taxon>
        <taxon>ecological metagenomes</taxon>
    </lineage>
</organism>
<dbReference type="EMBL" id="LAZR01065399">
    <property type="protein sequence ID" value="KKK55625.1"/>
    <property type="molecule type" value="Genomic_DNA"/>
</dbReference>
<comment type="caution">
    <text evidence="1">The sequence shown here is derived from an EMBL/GenBank/DDBJ whole genome shotgun (WGS) entry which is preliminary data.</text>
</comment>
<feature type="non-terminal residue" evidence="1">
    <location>
        <position position="74"/>
    </location>
</feature>
<protein>
    <submittedName>
        <fullName evidence="1">Uncharacterized protein</fullName>
    </submittedName>
</protein>
<reference evidence="1" key="1">
    <citation type="journal article" date="2015" name="Nature">
        <title>Complex archaea that bridge the gap between prokaryotes and eukaryotes.</title>
        <authorList>
            <person name="Spang A."/>
            <person name="Saw J.H."/>
            <person name="Jorgensen S.L."/>
            <person name="Zaremba-Niedzwiedzka K."/>
            <person name="Martijn J."/>
            <person name="Lind A.E."/>
            <person name="van Eijk R."/>
            <person name="Schleper C."/>
            <person name="Guy L."/>
            <person name="Ettema T.J."/>
        </authorList>
    </citation>
    <scope>NUCLEOTIDE SEQUENCE</scope>
</reference>
<name>A0A0F8X413_9ZZZZ</name>
<evidence type="ECO:0000313" key="1">
    <source>
        <dbReference type="EMBL" id="KKK55625.1"/>
    </source>
</evidence>
<dbReference type="AlphaFoldDB" id="A0A0F8X413"/>
<gene>
    <name evidence="1" type="ORF">LCGC14_3072680</name>
</gene>
<sequence length="74" mass="8288">MGSYTRQQLEIWLKTITVSGRVLDVGGSQKPAKGRIKVLPGTTFHIFDLEKPHEGEKPDLAWDLNEPIDLSKIS</sequence>